<dbReference type="Pfam" id="PF13499">
    <property type="entry name" value="EF-hand_7"/>
    <property type="match status" value="1"/>
</dbReference>
<dbReference type="Proteomes" id="UP001487740">
    <property type="component" value="Unassembled WGS sequence"/>
</dbReference>
<organism evidence="6 7">
    <name type="scientific">Scylla paramamosain</name>
    <name type="common">Mud crab</name>
    <dbReference type="NCBI Taxonomy" id="85552"/>
    <lineage>
        <taxon>Eukaryota</taxon>
        <taxon>Metazoa</taxon>
        <taxon>Ecdysozoa</taxon>
        <taxon>Arthropoda</taxon>
        <taxon>Crustacea</taxon>
        <taxon>Multicrustacea</taxon>
        <taxon>Malacostraca</taxon>
        <taxon>Eumalacostraca</taxon>
        <taxon>Eucarida</taxon>
        <taxon>Decapoda</taxon>
        <taxon>Pleocyemata</taxon>
        <taxon>Brachyura</taxon>
        <taxon>Eubrachyura</taxon>
        <taxon>Portunoidea</taxon>
        <taxon>Portunidae</taxon>
        <taxon>Portuninae</taxon>
        <taxon>Scylla</taxon>
    </lineage>
</organism>
<dbReference type="PANTHER" id="PTHR34524:SF6">
    <property type="entry name" value="CALCYPHOSINE LIKE"/>
    <property type="match status" value="1"/>
</dbReference>
<name>A0AAW0SU72_SCYPA</name>
<evidence type="ECO:0000256" key="4">
    <source>
        <dbReference type="SAM" id="MobiDB-lite"/>
    </source>
</evidence>
<evidence type="ECO:0000256" key="2">
    <source>
        <dbReference type="ARBA" id="ARBA00022737"/>
    </source>
</evidence>
<sequence length="243" mass="27068">MIRAGGIWVLARASSPPQSPSRGSSDNTRSTSRPLQPRRMSQEAKLKEASKAAVAAASDPLEKLRNHCLSNGYSGILSFGKLFRRLDKDRSWTLSKDEMSRGVAQFGLDFSDSEIDQLFKAFEKDGAAGINYEEFLEALRPSMTATRKEAVEKVFKHLDKTGDGVVTVEDLKGVYSAKNHPKVLKGEATEEDLLKKFLSLFESNGSIDGKVTKQEFFDYYSSFSKVIDDDEYFVTVVNQSWGL</sequence>
<dbReference type="CDD" id="cd00051">
    <property type="entry name" value="EFh"/>
    <property type="match status" value="1"/>
</dbReference>
<dbReference type="AlphaFoldDB" id="A0AAW0SU72"/>
<comment type="caution">
    <text evidence="6">The sequence shown here is derived from an EMBL/GenBank/DDBJ whole genome shotgun (WGS) entry which is preliminary data.</text>
</comment>
<keyword evidence="2" id="KW-0677">Repeat</keyword>
<dbReference type="PROSITE" id="PS50222">
    <property type="entry name" value="EF_HAND_2"/>
    <property type="match status" value="3"/>
</dbReference>
<dbReference type="EMBL" id="JARAKH010000047">
    <property type="protein sequence ID" value="KAK8377827.1"/>
    <property type="molecule type" value="Genomic_DNA"/>
</dbReference>
<dbReference type="InterPro" id="IPR002048">
    <property type="entry name" value="EF_hand_dom"/>
</dbReference>
<dbReference type="GO" id="GO:0005509">
    <property type="term" value="F:calcium ion binding"/>
    <property type="evidence" value="ECO:0007669"/>
    <property type="project" value="InterPro"/>
</dbReference>
<evidence type="ECO:0000313" key="7">
    <source>
        <dbReference type="Proteomes" id="UP001487740"/>
    </source>
</evidence>
<gene>
    <name evidence="6" type="ORF">O3P69_014047</name>
</gene>
<feature type="domain" description="EF-hand" evidence="5">
    <location>
        <begin position="110"/>
        <end position="145"/>
    </location>
</feature>
<reference evidence="6 7" key="1">
    <citation type="submission" date="2023-03" db="EMBL/GenBank/DDBJ databases">
        <title>High-quality genome of Scylla paramamosain provides insights in environmental adaptation.</title>
        <authorList>
            <person name="Zhang L."/>
        </authorList>
    </citation>
    <scope>NUCLEOTIDE SEQUENCE [LARGE SCALE GENOMIC DNA]</scope>
    <source>
        <strain evidence="6">LZ_2023a</strain>
        <tissue evidence="6">Muscle</tissue>
    </source>
</reference>
<accession>A0AAW0SU72</accession>
<dbReference type="PANTHER" id="PTHR34524">
    <property type="entry name" value="CALCYPHOSIN"/>
    <property type="match status" value="1"/>
</dbReference>
<keyword evidence="7" id="KW-1185">Reference proteome</keyword>
<feature type="region of interest" description="Disordered" evidence="4">
    <location>
        <begin position="1"/>
        <end position="44"/>
    </location>
</feature>
<protein>
    <recommendedName>
        <fullName evidence="5">EF-hand domain-containing protein</fullName>
    </recommendedName>
</protein>
<dbReference type="InterPro" id="IPR051581">
    <property type="entry name" value="Ca-bind"/>
</dbReference>
<feature type="compositionally biased region" description="Low complexity" evidence="4">
    <location>
        <begin position="14"/>
        <end position="25"/>
    </location>
</feature>
<dbReference type="Gene3D" id="1.10.238.10">
    <property type="entry name" value="EF-hand"/>
    <property type="match status" value="2"/>
</dbReference>
<dbReference type="SUPFAM" id="SSF47473">
    <property type="entry name" value="EF-hand"/>
    <property type="match status" value="1"/>
</dbReference>
<feature type="domain" description="EF-hand" evidence="5">
    <location>
        <begin position="74"/>
        <end position="109"/>
    </location>
</feature>
<evidence type="ECO:0000313" key="6">
    <source>
        <dbReference type="EMBL" id="KAK8377827.1"/>
    </source>
</evidence>
<dbReference type="InterPro" id="IPR011992">
    <property type="entry name" value="EF-hand-dom_pair"/>
</dbReference>
<dbReference type="SMART" id="SM00054">
    <property type="entry name" value="EFh"/>
    <property type="match status" value="4"/>
</dbReference>
<proteinExistence type="predicted"/>
<keyword evidence="3" id="KW-0106">Calcium</keyword>
<feature type="domain" description="EF-hand" evidence="5">
    <location>
        <begin position="146"/>
        <end position="181"/>
    </location>
</feature>
<evidence type="ECO:0000259" key="5">
    <source>
        <dbReference type="PROSITE" id="PS50222"/>
    </source>
</evidence>
<evidence type="ECO:0000256" key="3">
    <source>
        <dbReference type="ARBA" id="ARBA00022837"/>
    </source>
</evidence>
<keyword evidence="1" id="KW-0479">Metal-binding</keyword>
<evidence type="ECO:0000256" key="1">
    <source>
        <dbReference type="ARBA" id="ARBA00022723"/>
    </source>
</evidence>